<organism evidence="2 3">
    <name type="scientific">Microdochium bolleyi</name>
    <dbReference type="NCBI Taxonomy" id="196109"/>
    <lineage>
        <taxon>Eukaryota</taxon>
        <taxon>Fungi</taxon>
        <taxon>Dikarya</taxon>
        <taxon>Ascomycota</taxon>
        <taxon>Pezizomycotina</taxon>
        <taxon>Sordariomycetes</taxon>
        <taxon>Xylariomycetidae</taxon>
        <taxon>Xylariales</taxon>
        <taxon>Microdochiaceae</taxon>
        <taxon>Microdochium</taxon>
    </lineage>
</organism>
<dbReference type="Proteomes" id="UP000070501">
    <property type="component" value="Unassembled WGS sequence"/>
</dbReference>
<feature type="compositionally biased region" description="Polar residues" evidence="1">
    <location>
        <begin position="19"/>
        <end position="29"/>
    </location>
</feature>
<evidence type="ECO:0000313" key="2">
    <source>
        <dbReference type="EMBL" id="KXJ90548.1"/>
    </source>
</evidence>
<feature type="region of interest" description="Disordered" evidence="1">
    <location>
        <begin position="168"/>
        <end position="189"/>
    </location>
</feature>
<name>A0A136J055_9PEZI</name>
<dbReference type="OrthoDB" id="4499833at2759"/>
<reference evidence="3" key="1">
    <citation type="submission" date="2016-02" db="EMBL/GenBank/DDBJ databases">
        <title>Draft genome sequence of Microdochium bolleyi, a fungal endophyte of beachgrass.</title>
        <authorList>
            <consortium name="DOE Joint Genome Institute"/>
            <person name="David A.S."/>
            <person name="May G."/>
            <person name="Haridas S."/>
            <person name="Lim J."/>
            <person name="Wang M."/>
            <person name="Labutti K."/>
            <person name="Lipzen A."/>
            <person name="Barry K."/>
            <person name="Grigoriev I.V."/>
        </authorList>
    </citation>
    <scope>NUCLEOTIDE SEQUENCE [LARGE SCALE GENOMIC DNA]</scope>
    <source>
        <strain evidence="3">J235TASD1</strain>
    </source>
</reference>
<dbReference type="AlphaFoldDB" id="A0A136J055"/>
<dbReference type="EMBL" id="KQ964252">
    <property type="protein sequence ID" value="KXJ90548.1"/>
    <property type="molecule type" value="Genomic_DNA"/>
</dbReference>
<feature type="region of interest" description="Disordered" evidence="1">
    <location>
        <begin position="1"/>
        <end position="108"/>
    </location>
</feature>
<gene>
    <name evidence="2" type="ORF">Micbo1qcDRAFT_226545</name>
</gene>
<evidence type="ECO:0000313" key="3">
    <source>
        <dbReference type="Proteomes" id="UP000070501"/>
    </source>
</evidence>
<keyword evidence="3" id="KW-1185">Reference proteome</keyword>
<sequence length="189" mass="20566">MPFRAGSGAQAPPGYSAAQRVQSSPSSFVPTPVRRIPTDSSYHSFDGVPWDDHDPSSQTWMYASDAREQQSKIAAGPRRPYPSRYGNSDDLPLTSPGMVPPKGGTPQWLHHPLIPGQQEIWKPKGDKSRGAVRSFYTRGSPEVFDVGHHNPKAGLTKGGTAKFTMATYHTASPKPIPADKQGPRRGSYN</sequence>
<evidence type="ECO:0000256" key="1">
    <source>
        <dbReference type="SAM" id="MobiDB-lite"/>
    </source>
</evidence>
<dbReference type="InParanoid" id="A0A136J055"/>
<protein>
    <submittedName>
        <fullName evidence="2">Uncharacterized protein</fullName>
    </submittedName>
</protein>
<accession>A0A136J055</accession>
<proteinExistence type="predicted"/>